<gene>
    <name evidence="1" type="ORF">ME3_00552</name>
</gene>
<reference evidence="1 2" key="1">
    <citation type="submission" date="2012-03" db="EMBL/GenBank/DDBJ databases">
        <title>The Genome Sequence of Bartonella melophagi K-2C.</title>
        <authorList>
            <consortium name="The Broad Institute Genome Sequencing Platform"/>
            <consortium name="The Broad Institute Genome Sequencing Center for Infectious Disease"/>
            <person name="Feldgarden M."/>
            <person name="Kirby J."/>
            <person name="Kosoy M."/>
            <person name="Birtles R."/>
            <person name="Probert W.S."/>
            <person name="Chiaraviglio L."/>
            <person name="Young S.K."/>
            <person name="Zeng Q."/>
            <person name="Gargeya S."/>
            <person name="Fitzgerald M."/>
            <person name="Haas B."/>
            <person name="Abouelleil A."/>
            <person name="Alvarado L."/>
            <person name="Arachchi H.M."/>
            <person name="Berlin A."/>
            <person name="Chapman S.B."/>
            <person name="Gearin G."/>
            <person name="Goldberg J."/>
            <person name="Griggs A."/>
            <person name="Gujja S."/>
            <person name="Hansen M."/>
            <person name="Heiman D."/>
            <person name="Howarth C."/>
            <person name="Larimer J."/>
            <person name="Lui A."/>
            <person name="MacDonald P.J.P."/>
            <person name="McCowen C."/>
            <person name="Montmayeur A."/>
            <person name="Murphy C."/>
            <person name="Neiman D."/>
            <person name="Pearson M."/>
            <person name="Priest M."/>
            <person name="Roberts A."/>
            <person name="Saif S."/>
            <person name="Shea T."/>
            <person name="Sisk P."/>
            <person name="Stolte C."/>
            <person name="Sykes S."/>
            <person name="Wortman J."/>
            <person name="Nusbaum C."/>
            <person name="Birren B."/>
        </authorList>
    </citation>
    <scope>NUCLEOTIDE SEQUENCE [LARGE SCALE GENOMIC DNA]</scope>
    <source>
        <strain evidence="1 2">K-2C</strain>
    </source>
</reference>
<name>J0ZQP3_9HYPH</name>
<sequence>MTVFECFSIISIVISSIHASISVWARYEEQKKKALGRTLQFNCVSYKSTVSPYKNENPEITIKLALHNPTKQVIKVNNIWIDHKSPFQFIKARYINPNPKFPKKPDIIISTKPKHIDLINPQTKPEPEHFFDLFSINSKQEIILSLTVLVKQPNTVNPITIILEHTSSNDPNKTLKLLCNLGFFRLSDKQNLNYINKLFKESASQ</sequence>
<comment type="caution">
    <text evidence="1">The sequence shown here is derived from an EMBL/GenBank/DDBJ whole genome shotgun (WGS) entry which is preliminary data.</text>
</comment>
<proteinExistence type="predicted"/>
<dbReference type="AlphaFoldDB" id="J0ZQP3"/>
<dbReference type="eggNOG" id="ENOG503140P">
    <property type="taxonomic scope" value="Bacteria"/>
</dbReference>
<protein>
    <submittedName>
        <fullName evidence="1">Uncharacterized protein</fullName>
    </submittedName>
</protein>
<dbReference type="OrthoDB" id="7923929at2"/>
<organism evidence="1 2">
    <name type="scientific">Bartonella melophagi K-2C</name>
    <dbReference type="NCBI Taxonomy" id="1094557"/>
    <lineage>
        <taxon>Bacteria</taxon>
        <taxon>Pseudomonadati</taxon>
        <taxon>Pseudomonadota</taxon>
        <taxon>Alphaproteobacteria</taxon>
        <taxon>Hyphomicrobiales</taxon>
        <taxon>Bartonellaceae</taxon>
        <taxon>Bartonella</taxon>
    </lineage>
</organism>
<dbReference type="Proteomes" id="UP000009017">
    <property type="component" value="Unassembled WGS sequence"/>
</dbReference>
<dbReference type="PATRIC" id="fig|1094557.3.peg.589"/>
<evidence type="ECO:0000313" key="1">
    <source>
        <dbReference type="EMBL" id="EJF90963.1"/>
    </source>
</evidence>
<evidence type="ECO:0000313" key="2">
    <source>
        <dbReference type="Proteomes" id="UP000009017"/>
    </source>
</evidence>
<dbReference type="EMBL" id="AIMA01000006">
    <property type="protein sequence ID" value="EJF90963.1"/>
    <property type="molecule type" value="Genomic_DNA"/>
</dbReference>
<accession>J0ZQP3</accession>
<dbReference type="RefSeq" id="WP_007476927.1">
    <property type="nucleotide sequence ID" value="NZ_JH725081.1"/>
</dbReference>
<keyword evidence="2" id="KW-1185">Reference proteome</keyword>
<dbReference type="HOGENOM" id="CLU_1335346_0_0_5"/>